<organism evidence="10 11">
    <name type="scientific">Gloeobacter kilaueensis (strain ATCC BAA-2537 / CCAP 1431/1 / ULC 316 / JS1)</name>
    <dbReference type="NCBI Taxonomy" id="1183438"/>
    <lineage>
        <taxon>Bacteria</taxon>
        <taxon>Bacillati</taxon>
        <taxon>Cyanobacteriota</taxon>
        <taxon>Cyanophyceae</taxon>
        <taxon>Gloeobacterales</taxon>
        <taxon>Gloeobacteraceae</taxon>
        <taxon>Gloeobacter</taxon>
    </lineage>
</organism>
<accession>U5QIB8</accession>
<dbReference type="InterPro" id="IPR003593">
    <property type="entry name" value="AAA+_ATPase"/>
</dbReference>
<evidence type="ECO:0000256" key="6">
    <source>
        <dbReference type="ARBA" id="ARBA00023136"/>
    </source>
</evidence>
<evidence type="ECO:0000256" key="2">
    <source>
        <dbReference type="ARBA" id="ARBA00022692"/>
    </source>
</evidence>
<dbReference type="OrthoDB" id="501491at2"/>
<evidence type="ECO:0000313" key="10">
    <source>
        <dbReference type="EMBL" id="AGY58638.1"/>
    </source>
</evidence>
<feature type="transmembrane region" description="Helical" evidence="7">
    <location>
        <begin position="92"/>
        <end position="112"/>
    </location>
</feature>
<feature type="domain" description="ABC transmembrane type-1" evidence="9">
    <location>
        <begin position="34"/>
        <end position="324"/>
    </location>
</feature>
<comment type="subcellular location">
    <subcellularLocation>
        <location evidence="1">Cell membrane</location>
        <topology evidence="1">Multi-pass membrane protein</topology>
    </subcellularLocation>
</comment>
<dbReference type="InterPro" id="IPR039421">
    <property type="entry name" value="Type_1_exporter"/>
</dbReference>
<reference evidence="10 11" key="1">
    <citation type="journal article" date="2013" name="PLoS ONE">
        <title>Cultivation and Complete Genome Sequencing of Gloeobacter kilaueensis sp. nov., from a Lava Cave in Kilauea Caldera, Hawai'i.</title>
        <authorList>
            <person name="Saw J.H."/>
            <person name="Schatz M."/>
            <person name="Brown M.V."/>
            <person name="Kunkel D.D."/>
            <person name="Foster J.S."/>
            <person name="Shick H."/>
            <person name="Christensen S."/>
            <person name="Hou S."/>
            <person name="Wan X."/>
            <person name="Donachie S.P."/>
        </authorList>
    </citation>
    <scope>NUCLEOTIDE SEQUENCE [LARGE SCALE GENOMIC DNA]</scope>
    <source>
        <strain evidence="11">JS</strain>
    </source>
</reference>
<sequence length="613" mass="67380">MIAQLRKSLWSRTPGKLGRLVSLCCTVPRRTLYFGLFTMLLASLLDGVGIGLMVPFLKVLLNEGGPAALHLPGGALVAGVNSWIEHQQKGTLIFAFTLVLMAALTLKGYLYYLSQVLTCFYREEVVALLREQLYCNYLRAPVAFFDNIQMGRVTSTLLSETTNVSIMLSFFFAAVTSSLTLLAYLGTLLVVSWRLTVLVVMLIGAVGLGLTFLLNKIRQSGSAVVEARSDLYVRALDALGGIRIIKSYGSEDFEMGKFQAISRRLVETSNVLARKQNVIDPLTEWATLGVAMIILVSSYNLLIARGLLATSELLLFMLVLVRIIPVTKKINTARGYIQENLSAFAQVAAGLELPEEQRDQPGQIVFTGLRESIVFRDVDFSYTGRSKVLTGFDLEVPRGQTVALVGASGAGKSTVAALVPRLYDVASGSIEIDGLDLRAYDITSLRRHIGIVNQDTYIFNTAIRANIAYGLEAVSEARIVEAARLANAHEFICQLPNGYDTLVGDRGVQLSGGQRQRISIARAILRDPEILILDEATSALDSQSEQLVQEALERLRRNRTVIVIAHRLSTVRNADRIVVLDKGRIVEVGEHQQLLKNRGAYWAYLNLQSLPIA</sequence>
<dbReference type="Gene3D" id="3.40.50.300">
    <property type="entry name" value="P-loop containing nucleotide triphosphate hydrolases"/>
    <property type="match status" value="1"/>
</dbReference>
<dbReference type="Pfam" id="PF00005">
    <property type="entry name" value="ABC_tran"/>
    <property type="match status" value="1"/>
</dbReference>
<dbReference type="InterPro" id="IPR003439">
    <property type="entry name" value="ABC_transporter-like_ATP-bd"/>
</dbReference>
<dbReference type="PANTHER" id="PTHR24221:SF646">
    <property type="entry name" value="HAEMOLYSIN SECRETION ATP-BINDING PROTEIN"/>
    <property type="match status" value="1"/>
</dbReference>
<dbReference type="Proteomes" id="UP000017396">
    <property type="component" value="Chromosome"/>
</dbReference>
<dbReference type="GO" id="GO:0034040">
    <property type="term" value="F:ATPase-coupled lipid transmembrane transporter activity"/>
    <property type="evidence" value="ECO:0007669"/>
    <property type="project" value="TreeGrafter"/>
</dbReference>
<feature type="domain" description="ABC transporter" evidence="8">
    <location>
        <begin position="373"/>
        <end position="607"/>
    </location>
</feature>
<evidence type="ECO:0000259" key="9">
    <source>
        <dbReference type="PROSITE" id="PS50929"/>
    </source>
</evidence>
<evidence type="ECO:0000256" key="7">
    <source>
        <dbReference type="SAM" id="Phobius"/>
    </source>
</evidence>
<dbReference type="SUPFAM" id="SSF52540">
    <property type="entry name" value="P-loop containing nucleoside triphosphate hydrolases"/>
    <property type="match status" value="1"/>
</dbReference>
<feature type="transmembrane region" description="Helical" evidence="7">
    <location>
        <begin position="32"/>
        <end position="57"/>
    </location>
</feature>
<name>U5QIB8_GLOK1</name>
<proteinExistence type="predicted"/>
<dbReference type="eggNOG" id="COG1132">
    <property type="taxonomic scope" value="Bacteria"/>
</dbReference>
<dbReference type="InterPro" id="IPR027417">
    <property type="entry name" value="P-loop_NTPase"/>
</dbReference>
<keyword evidence="3" id="KW-0547">Nucleotide-binding</keyword>
<dbReference type="GO" id="GO:0016887">
    <property type="term" value="F:ATP hydrolysis activity"/>
    <property type="evidence" value="ECO:0007669"/>
    <property type="project" value="InterPro"/>
</dbReference>
<evidence type="ECO:0000259" key="8">
    <source>
        <dbReference type="PROSITE" id="PS50893"/>
    </source>
</evidence>
<keyword evidence="5 7" id="KW-1133">Transmembrane helix</keyword>
<dbReference type="PROSITE" id="PS50929">
    <property type="entry name" value="ABC_TM1F"/>
    <property type="match status" value="1"/>
</dbReference>
<dbReference type="InterPro" id="IPR036640">
    <property type="entry name" value="ABC1_TM_sf"/>
</dbReference>
<dbReference type="SUPFAM" id="SSF90123">
    <property type="entry name" value="ABC transporter transmembrane region"/>
    <property type="match status" value="1"/>
</dbReference>
<evidence type="ECO:0000256" key="3">
    <source>
        <dbReference type="ARBA" id="ARBA00022741"/>
    </source>
</evidence>
<dbReference type="HOGENOM" id="CLU_000604_84_3_3"/>
<evidence type="ECO:0000256" key="5">
    <source>
        <dbReference type="ARBA" id="ARBA00022989"/>
    </source>
</evidence>
<dbReference type="Gene3D" id="1.20.1560.10">
    <property type="entry name" value="ABC transporter type 1, transmembrane domain"/>
    <property type="match status" value="1"/>
</dbReference>
<dbReference type="PROSITE" id="PS50893">
    <property type="entry name" value="ABC_TRANSPORTER_2"/>
    <property type="match status" value="1"/>
</dbReference>
<dbReference type="EMBL" id="CP003587">
    <property type="protein sequence ID" value="AGY58638.1"/>
    <property type="molecule type" value="Genomic_DNA"/>
</dbReference>
<dbReference type="PROSITE" id="PS00211">
    <property type="entry name" value="ABC_TRANSPORTER_1"/>
    <property type="match status" value="1"/>
</dbReference>
<dbReference type="SMART" id="SM00382">
    <property type="entry name" value="AAA"/>
    <property type="match status" value="1"/>
</dbReference>
<evidence type="ECO:0000256" key="4">
    <source>
        <dbReference type="ARBA" id="ARBA00022840"/>
    </source>
</evidence>
<keyword evidence="11" id="KW-1185">Reference proteome</keyword>
<dbReference type="GO" id="GO:0005886">
    <property type="term" value="C:plasma membrane"/>
    <property type="evidence" value="ECO:0007669"/>
    <property type="project" value="UniProtKB-SubCell"/>
</dbReference>
<protein>
    <submittedName>
        <fullName evidence="10">Cysteine/glutathione ABC transporter membrane/ATP-binding component</fullName>
    </submittedName>
</protein>
<dbReference type="GO" id="GO:0140359">
    <property type="term" value="F:ABC-type transporter activity"/>
    <property type="evidence" value="ECO:0007669"/>
    <property type="project" value="InterPro"/>
</dbReference>
<dbReference type="RefSeq" id="WP_023173813.1">
    <property type="nucleotide sequence ID" value="NC_022600.1"/>
</dbReference>
<dbReference type="GO" id="GO:0005524">
    <property type="term" value="F:ATP binding"/>
    <property type="evidence" value="ECO:0007669"/>
    <property type="project" value="UniProtKB-KW"/>
</dbReference>
<dbReference type="PANTHER" id="PTHR24221">
    <property type="entry name" value="ATP-BINDING CASSETTE SUB-FAMILY B"/>
    <property type="match status" value="1"/>
</dbReference>
<gene>
    <name evidence="10" type="primary">msbA</name>
    <name evidence="10" type="ORF">GKIL_2392</name>
</gene>
<dbReference type="FunFam" id="3.40.50.300:FF:000218">
    <property type="entry name" value="Multidrug ABC transporter ATP-binding protein"/>
    <property type="match status" value="1"/>
</dbReference>
<feature type="transmembrane region" description="Helical" evidence="7">
    <location>
        <begin position="282"/>
        <end position="301"/>
    </location>
</feature>
<dbReference type="Pfam" id="PF00664">
    <property type="entry name" value="ABC_membrane"/>
    <property type="match status" value="1"/>
</dbReference>
<evidence type="ECO:0000313" key="11">
    <source>
        <dbReference type="Proteomes" id="UP000017396"/>
    </source>
</evidence>
<dbReference type="InterPro" id="IPR011527">
    <property type="entry name" value="ABC1_TM_dom"/>
</dbReference>
<keyword evidence="2 7" id="KW-0812">Transmembrane</keyword>
<dbReference type="KEGG" id="glj:GKIL_2392"/>
<keyword evidence="4 10" id="KW-0067">ATP-binding</keyword>
<feature type="transmembrane region" description="Helical" evidence="7">
    <location>
        <begin position="164"/>
        <end position="185"/>
    </location>
</feature>
<feature type="transmembrane region" description="Helical" evidence="7">
    <location>
        <begin position="191"/>
        <end position="214"/>
    </location>
</feature>
<dbReference type="AlphaFoldDB" id="U5QIB8"/>
<dbReference type="STRING" id="1183438.GKIL_2392"/>
<evidence type="ECO:0000256" key="1">
    <source>
        <dbReference type="ARBA" id="ARBA00004651"/>
    </source>
</evidence>
<keyword evidence="6 7" id="KW-0472">Membrane</keyword>
<dbReference type="InterPro" id="IPR017871">
    <property type="entry name" value="ABC_transporter-like_CS"/>
</dbReference>